<name>A0A8X8XWG1_SALSN</name>
<dbReference type="EMBL" id="PNBA02000006">
    <property type="protein sequence ID" value="KAG6421725.1"/>
    <property type="molecule type" value="Genomic_DNA"/>
</dbReference>
<dbReference type="Pfam" id="PF05477">
    <property type="entry name" value="SURF2"/>
    <property type="match status" value="1"/>
</dbReference>
<evidence type="ECO:0008006" key="4">
    <source>
        <dbReference type="Google" id="ProtNLM"/>
    </source>
</evidence>
<dbReference type="OrthoDB" id="127285at2759"/>
<feature type="compositionally biased region" description="Acidic residues" evidence="1">
    <location>
        <begin position="225"/>
        <end position="247"/>
    </location>
</feature>
<dbReference type="AlphaFoldDB" id="A0A8X8XWG1"/>
<proteinExistence type="predicted"/>
<keyword evidence="3" id="KW-1185">Reference proteome</keyword>
<dbReference type="InterPro" id="IPR008833">
    <property type="entry name" value="Surf2"/>
</dbReference>
<gene>
    <name evidence="2" type="ORF">SASPL_118282</name>
</gene>
<dbReference type="Proteomes" id="UP000298416">
    <property type="component" value="Unassembled WGS sequence"/>
</dbReference>
<evidence type="ECO:0000256" key="1">
    <source>
        <dbReference type="SAM" id="MobiDB-lite"/>
    </source>
</evidence>
<evidence type="ECO:0000313" key="3">
    <source>
        <dbReference type="Proteomes" id="UP000298416"/>
    </source>
</evidence>
<dbReference type="PANTHER" id="PTHR47854:SF1">
    <property type="entry name" value="SURFEIT LOCUS PROTEIN 2 (SURF2)"/>
    <property type="match status" value="1"/>
</dbReference>
<feature type="compositionally biased region" description="Basic and acidic residues" evidence="1">
    <location>
        <begin position="1"/>
        <end position="17"/>
    </location>
</feature>
<feature type="compositionally biased region" description="Basic and acidic residues" evidence="1">
    <location>
        <begin position="171"/>
        <end position="188"/>
    </location>
</feature>
<comment type="caution">
    <text evidence="2">The sequence shown here is derived from an EMBL/GenBank/DDBJ whole genome shotgun (WGS) entry which is preliminary data.</text>
</comment>
<feature type="region of interest" description="Disordered" evidence="1">
    <location>
        <begin position="123"/>
        <end position="283"/>
    </location>
</feature>
<feature type="compositionally biased region" description="Basic and acidic residues" evidence="1">
    <location>
        <begin position="134"/>
        <end position="153"/>
    </location>
</feature>
<organism evidence="2">
    <name type="scientific">Salvia splendens</name>
    <name type="common">Scarlet sage</name>
    <dbReference type="NCBI Taxonomy" id="180675"/>
    <lineage>
        <taxon>Eukaryota</taxon>
        <taxon>Viridiplantae</taxon>
        <taxon>Streptophyta</taxon>
        <taxon>Embryophyta</taxon>
        <taxon>Tracheophyta</taxon>
        <taxon>Spermatophyta</taxon>
        <taxon>Magnoliopsida</taxon>
        <taxon>eudicotyledons</taxon>
        <taxon>Gunneridae</taxon>
        <taxon>Pentapetalae</taxon>
        <taxon>asterids</taxon>
        <taxon>lamiids</taxon>
        <taxon>Lamiales</taxon>
        <taxon>Lamiaceae</taxon>
        <taxon>Nepetoideae</taxon>
        <taxon>Mentheae</taxon>
        <taxon>Salviinae</taxon>
        <taxon>Salvia</taxon>
        <taxon>Salvia subgen. Calosphace</taxon>
        <taxon>core Calosphace</taxon>
    </lineage>
</organism>
<dbReference type="PANTHER" id="PTHR47854">
    <property type="entry name" value="SURFEIT LOCUS PROTEIN 2 (SURF2)"/>
    <property type="match status" value="1"/>
</dbReference>
<feature type="compositionally biased region" description="Basic residues" evidence="1">
    <location>
        <begin position="154"/>
        <end position="170"/>
    </location>
</feature>
<reference evidence="2" key="1">
    <citation type="submission" date="2018-01" db="EMBL/GenBank/DDBJ databases">
        <authorList>
            <person name="Mao J.F."/>
        </authorList>
    </citation>
    <scope>NUCLEOTIDE SEQUENCE</scope>
    <source>
        <strain evidence="2">Huo1</strain>
        <tissue evidence="2">Leaf</tissue>
    </source>
</reference>
<feature type="region of interest" description="Disordered" evidence="1">
    <location>
        <begin position="1"/>
        <end position="22"/>
    </location>
</feature>
<reference evidence="2" key="2">
    <citation type="submission" date="2020-08" db="EMBL/GenBank/DDBJ databases">
        <title>Plant Genome Project.</title>
        <authorList>
            <person name="Zhang R.-G."/>
        </authorList>
    </citation>
    <scope>NUCLEOTIDE SEQUENCE</scope>
    <source>
        <strain evidence="2">Huo1</strain>
        <tissue evidence="2">Leaf</tissue>
    </source>
</reference>
<feature type="compositionally biased region" description="Basic and acidic residues" evidence="1">
    <location>
        <begin position="205"/>
        <end position="220"/>
    </location>
</feature>
<sequence>MGKKKGEENPKSEEPKEGFNLLGKPKFKKLENGRFKCVETGHELPAHAREAYAVSKHCRLGLINAALARSKPPLNMFRQDPLSSSKLECKLTGLTINKSEEHIWKHMSGKRFLNMLEKFESEKEIPSGVEGNTDSDKEGTKTKKKNEDGSLKKEKNKKKKKKKKEKKKKNKNEEKNVDEIVNEVRDSAGKSSDTEDEDDFWMPPEGERWDQDDGGDRWSDGSESAPEDDDDDDDDDVEEDAGEEEAEHEASELSNGTKRMSLETDSDPTCSAPNTKKRKMKAC</sequence>
<protein>
    <recommendedName>
        <fullName evidence="4">Surfeit locus protein 2</fullName>
    </recommendedName>
</protein>
<accession>A0A8X8XWG1</accession>
<evidence type="ECO:0000313" key="2">
    <source>
        <dbReference type="EMBL" id="KAG6421725.1"/>
    </source>
</evidence>